<evidence type="ECO:0000313" key="3">
    <source>
        <dbReference type="Proteomes" id="UP001139308"/>
    </source>
</evidence>
<proteinExistence type="predicted"/>
<protein>
    <submittedName>
        <fullName evidence="2">HNH endonuclease</fullName>
    </submittedName>
</protein>
<dbReference type="CDD" id="cd00085">
    <property type="entry name" value="HNHc"/>
    <property type="match status" value="1"/>
</dbReference>
<dbReference type="EMBL" id="JAKLJA010000102">
    <property type="protein sequence ID" value="MCG5079097.1"/>
    <property type="molecule type" value="Genomic_DNA"/>
</dbReference>
<dbReference type="GO" id="GO:0004519">
    <property type="term" value="F:endonuclease activity"/>
    <property type="evidence" value="ECO:0007669"/>
    <property type="project" value="UniProtKB-KW"/>
</dbReference>
<keyword evidence="2" id="KW-0378">Hydrolase</keyword>
<dbReference type="InterPro" id="IPR002711">
    <property type="entry name" value="HNH"/>
</dbReference>
<evidence type="ECO:0000313" key="2">
    <source>
        <dbReference type="EMBL" id="MCG5079097.1"/>
    </source>
</evidence>
<keyword evidence="2" id="KW-0255">Endonuclease</keyword>
<dbReference type="Gene3D" id="1.10.30.50">
    <property type="match status" value="1"/>
</dbReference>
<dbReference type="Proteomes" id="UP001139308">
    <property type="component" value="Unassembled WGS sequence"/>
</dbReference>
<organism evidence="2 3">
    <name type="scientific">Paraburkholderia tagetis</name>
    <dbReference type="NCBI Taxonomy" id="2913261"/>
    <lineage>
        <taxon>Bacteria</taxon>
        <taxon>Pseudomonadati</taxon>
        <taxon>Pseudomonadota</taxon>
        <taxon>Betaproteobacteria</taxon>
        <taxon>Burkholderiales</taxon>
        <taxon>Burkholderiaceae</taxon>
        <taxon>Paraburkholderia</taxon>
    </lineage>
</organism>
<sequence length="218" mass="24089">MQKKASSQVNSNSEKRKSITEPIKREVLTEAGYICANPGCRTILFELHHITYVAEGGKDTADNLIALCPNCHSRVHSKQIHRESVRAWKIMTVAINRAWTKETATSLLFLNSAPGNDLVLTGDGVVRFADLIVSGLAEVIERNDFVGEGHEPFLVTIEPYMKYKYPAAELSKRAYSVRLTTKGTLLAEAWKLGDVEGINAVLGEIDQKPSPDHTLLAE</sequence>
<evidence type="ECO:0000259" key="1">
    <source>
        <dbReference type="SMART" id="SM00507"/>
    </source>
</evidence>
<keyword evidence="2" id="KW-0540">Nuclease</keyword>
<gene>
    <name evidence="2" type="ORF">L5014_38320</name>
</gene>
<dbReference type="Pfam" id="PF01844">
    <property type="entry name" value="HNH"/>
    <property type="match status" value="1"/>
</dbReference>
<dbReference type="RefSeq" id="WP_238469060.1">
    <property type="nucleotide sequence ID" value="NZ_JAKLJA010000102.1"/>
</dbReference>
<dbReference type="GO" id="GO:0003676">
    <property type="term" value="F:nucleic acid binding"/>
    <property type="evidence" value="ECO:0007669"/>
    <property type="project" value="InterPro"/>
</dbReference>
<dbReference type="SMART" id="SM00507">
    <property type="entry name" value="HNHc"/>
    <property type="match status" value="1"/>
</dbReference>
<accession>A0A9X1ZZV2</accession>
<keyword evidence="3" id="KW-1185">Reference proteome</keyword>
<dbReference type="GO" id="GO:0008270">
    <property type="term" value="F:zinc ion binding"/>
    <property type="evidence" value="ECO:0007669"/>
    <property type="project" value="InterPro"/>
</dbReference>
<dbReference type="InterPro" id="IPR003615">
    <property type="entry name" value="HNH_nuc"/>
</dbReference>
<comment type="caution">
    <text evidence="2">The sequence shown here is derived from an EMBL/GenBank/DDBJ whole genome shotgun (WGS) entry which is preliminary data.</text>
</comment>
<feature type="domain" description="HNH nuclease" evidence="1">
    <location>
        <begin position="22"/>
        <end position="73"/>
    </location>
</feature>
<name>A0A9X1ZZV2_9BURK</name>
<dbReference type="AlphaFoldDB" id="A0A9X1ZZV2"/>
<reference evidence="2" key="1">
    <citation type="submission" date="2022-01" db="EMBL/GenBank/DDBJ databases">
        <title>Genome sequence and assembly of Parabukholderia sp. RG36.</title>
        <authorList>
            <person name="Chhetri G."/>
        </authorList>
    </citation>
    <scope>NUCLEOTIDE SEQUENCE</scope>
    <source>
        <strain evidence="2">RG36</strain>
    </source>
</reference>